<evidence type="ECO:0000256" key="2">
    <source>
        <dbReference type="ARBA" id="ARBA00023315"/>
    </source>
</evidence>
<organism evidence="4 5">
    <name type="scientific">Phenylobacterium haematophilum</name>
    <dbReference type="NCBI Taxonomy" id="98513"/>
    <lineage>
        <taxon>Bacteria</taxon>
        <taxon>Pseudomonadati</taxon>
        <taxon>Pseudomonadota</taxon>
        <taxon>Alphaproteobacteria</taxon>
        <taxon>Caulobacterales</taxon>
        <taxon>Caulobacteraceae</taxon>
        <taxon>Phenylobacterium</taxon>
    </lineage>
</organism>
<evidence type="ECO:0000313" key="4">
    <source>
        <dbReference type="EMBL" id="MBB3892669.1"/>
    </source>
</evidence>
<gene>
    <name evidence="4" type="ORF">GGQ61_003405</name>
</gene>
<keyword evidence="1 4" id="KW-0808">Transferase</keyword>
<keyword evidence="5" id="KW-1185">Reference proteome</keyword>
<keyword evidence="2 4" id="KW-0012">Acyltransferase</keyword>
<dbReference type="EC" id="2.3.1.267" evidence="4"/>
<name>A0A840A3X1_9CAUL</name>
<dbReference type="Pfam" id="PF00583">
    <property type="entry name" value="Acetyltransf_1"/>
    <property type="match status" value="1"/>
</dbReference>
<reference evidence="4 5" key="1">
    <citation type="submission" date="2020-08" db="EMBL/GenBank/DDBJ databases">
        <title>Genomic Encyclopedia of Type Strains, Phase IV (KMG-IV): sequencing the most valuable type-strain genomes for metagenomic binning, comparative biology and taxonomic classification.</title>
        <authorList>
            <person name="Goeker M."/>
        </authorList>
    </citation>
    <scope>NUCLEOTIDE SEQUENCE [LARGE SCALE GENOMIC DNA]</scope>
    <source>
        <strain evidence="4 5">DSM 21793</strain>
    </source>
</reference>
<dbReference type="InterPro" id="IPR000182">
    <property type="entry name" value="GNAT_dom"/>
</dbReference>
<dbReference type="Gene3D" id="3.40.630.30">
    <property type="match status" value="1"/>
</dbReference>
<evidence type="ECO:0000313" key="5">
    <source>
        <dbReference type="Proteomes" id="UP000530564"/>
    </source>
</evidence>
<dbReference type="PROSITE" id="PS51186">
    <property type="entry name" value="GNAT"/>
    <property type="match status" value="1"/>
</dbReference>
<sequence>MKLRGAWGHEAQALAQLHAAAFDHAWSADEIAQLLDGPGGFALLVENESPLAFILCRAVAGEAEILTLAVDPAARRRGLARALVDAAAGAARMAGADVMFLEVAHDNLPALGLYEAAGFARAGLRRGYYDRGAAGSADAVVMRLDLGRAT</sequence>
<comment type="caution">
    <text evidence="4">The sequence shown here is derived from an EMBL/GenBank/DDBJ whole genome shotgun (WGS) entry which is preliminary data.</text>
</comment>
<dbReference type="InterPro" id="IPR016181">
    <property type="entry name" value="Acyl_CoA_acyltransferase"/>
</dbReference>
<dbReference type="EMBL" id="JACIDK010000005">
    <property type="protein sequence ID" value="MBB3892669.1"/>
    <property type="molecule type" value="Genomic_DNA"/>
</dbReference>
<dbReference type="InterPro" id="IPR050680">
    <property type="entry name" value="YpeA/RimI_acetyltransf"/>
</dbReference>
<dbReference type="PANTHER" id="PTHR43420">
    <property type="entry name" value="ACETYLTRANSFERASE"/>
    <property type="match status" value="1"/>
</dbReference>
<protein>
    <submittedName>
        <fullName evidence="4">Ribosomal-protein-alanine N-acetyltransferase</fullName>
        <ecNumber evidence="4">2.3.1.267</ecNumber>
    </submittedName>
</protein>
<feature type="domain" description="N-acetyltransferase" evidence="3">
    <location>
        <begin position="1"/>
        <end position="147"/>
    </location>
</feature>
<dbReference type="GO" id="GO:0008999">
    <property type="term" value="F:protein-N-terminal-alanine acetyltransferase activity"/>
    <property type="evidence" value="ECO:0007669"/>
    <property type="project" value="UniProtKB-EC"/>
</dbReference>
<dbReference type="Proteomes" id="UP000530564">
    <property type="component" value="Unassembled WGS sequence"/>
</dbReference>
<evidence type="ECO:0000259" key="3">
    <source>
        <dbReference type="PROSITE" id="PS51186"/>
    </source>
</evidence>
<dbReference type="RefSeq" id="WP_183775352.1">
    <property type="nucleotide sequence ID" value="NZ_JACIDK010000005.1"/>
</dbReference>
<dbReference type="SUPFAM" id="SSF55729">
    <property type="entry name" value="Acyl-CoA N-acyltransferases (Nat)"/>
    <property type="match status" value="1"/>
</dbReference>
<proteinExistence type="predicted"/>
<dbReference type="AlphaFoldDB" id="A0A840A3X1"/>
<evidence type="ECO:0000256" key="1">
    <source>
        <dbReference type="ARBA" id="ARBA00022679"/>
    </source>
</evidence>
<accession>A0A840A3X1</accession>